<gene>
    <name evidence="1" type="ORF">LIPSTDRAFT_113898</name>
</gene>
<sequence length="207" mass="23471">MHIRFSMHGCSFNNTGPRRSTTWISVLAGLLYSPDYYHAQQSLTHCDLHSHPIQLRIPTAPSLSATKDEPPFVTIPLPFLGYAPLRARILKDPTTILSWSAKEIWTDLHSLHQLFTIPIELLHGRGAVALTEETFIFQKWLMIYDQLRIFEHATHRTPKYNIFTDFVALATWVSAGGSIMDKNLGYVEEGGILAPTVTRNEMLIRDG</sequence>
<evidence type="ECO:0000313" key="1">
    <source>
        <dbReference type="EMBL" id="ODQ69442.1"/>
    </source>
</evidence>
<organism evidence="1 2">
    <name type="scientific">Lipomyces starkeyi NRRL Y-11557</name>
    <dbReference type="NCBI Taxonomy" id="675824"/>
    <lineage>
        <taxon>Eukaryota</taxon>
        <taxon>Fungi</taxon>
        <taxon>Dikarya</taxon>
        <taxon>Ascomycota</taxon>
        <taxon>Saccharomycotina</taxon>
        <taxon>Lipomycetes</taxon>
        <taxon>Lipomycetales</taxon>
        <taxon>Lipomycetaceae</taxon>
        <taxon>Lipomyces</taxon>
    </lineage>
</organism>
<reference evidence="1 2" key="1">
    <citation type="journal article" date="2016" name="Proc. Natl. Acad. Sci. U.S.A.">
        <title>Comparative genomics of biotechnologically important yeasts.</title>
        <authorList>
            <person name="Riley R."/>
            <person name="Haridas S."/>
            <person name="Wolfe K.H."/>
            <person name="Lopes M.R."/>
            <person name="Hittinger C.T."/>
            <person name="Goeker M."/>
            <person name="Salamov A.A."/>
            <person name="Wisecaver J.H."/>
            <person name="Long T.M."/>
            <person name="Calvey C.H."/>
            <person name="Aerts A.L."/>
            <person name="Barry K.W."/>
            <person name="Choi C."/>
            <person name="Clum A."/>
            <person name="Coughlan A.Y."/>
            <person name="Deshpande S."/>
            <person name="Douglass A.P."/>
            <person name="Hanson S.J."/>
            <person name="Klenk H.-P."/>
            <person name="LaButti K.M."/>
            <person name="Lapidus A."/>
            <person name="Lindquist E.A."/>
            <person name="Lipzen A.M."/>
            <person name="Meier-Kolthoff J.P."/>
            <person name="Ohm R.A."/>
            <person name="Otillar R.P."/>
            <person name="Pangilinan J.L."/>
            <person name="Peng Y."/>
            <person name="Rokas A."/>
            <person name="Rosa C.A."/>
            <person name="Scheuner C."/>
            <person name="Sibirny A.A."/>
            <person name="Slot J.C."/>
            <person name="Stielow J.B."/>
            <person name="Sun H."/>
            <person name="Kurtzman C.P."/>
            <person name="Blackwell M."/>
            <person name="Grigoriev I.V."/>
            <person name="Jeffries T.W."/>
        </authorList>
    </citation>
    <scope>NUCLEOTIDE SEQUENCE [LARGE SCALE GENOMIC DNA]</scope>
    <source>
        <strain evidence="1 2">NRRL Y-11557</strain>
    </source>
</reference>
<keyword evidence="2" id="KW-1185">Reference proteome</keyword>
<dbReference type="Proteomes" id="UP000094385">
    <property type="component" value="Unassembled WGS sequence"/>
</dbReference>
<evidence type="ECO:0000313" key="2">
    <source>
        <dbReference type="Proteomes" id="UP000094385"/>
    </source>
</evidence>
<dbReference type="EMBL" id="KV454303">
    <property type="protein sequence ID" value="ODQ69442.1"/>
    <property type="molecule type" value="Genomic_DNA"/>
</dbReference>
<protein>
    <submittedName>
        <fullName evidence="1">Uncharacterized protein</fullName>
    </submittedName>
</protein>
<name>A0A1E3PWZ0_LIPST</name>
<proteinExistence type="predicted"/>
<accession>A0A1E3PWZ0</accession>
<dbReference type="AlphaFoldDB" id="A0A1E3PWZ0"/>